<sequence>MGSNYQPSSPVANTSTENAMASHSPSSQSSMESSSSTTRHSSMADLRRFFRRSVSVSNNGNGNGSTTPSSSVPRVSNLSAGLSAQRQQSTTTMSMSTINSNNSTSTNNLSGSINANGNNWNMNGNGYGSGNGSGIGNIGIPAPPAAATINSYSASGNSSFPNTTFTINEFPSYTSNTNSTLSQIDEFSTSPLNNRSSHLNGGSMHSHHNSASSKRMVSTSLHTNGGSMANSPKLSSSATSLSSSTSYMPISVGGNTTPQIPFSKRYHKFGDNLGAGAGGLVKLVKRVADNKVFAVKEFRAKYQHESKRDYTKKITSDYGIL</sequence>
<keyword evidence="2" id="KW-1185">Reference proteome</keyword>
<organism evidence="1 2">
    <name type="scientific">Ambrosiozyma monospora</name>
    <name type="common">Yeast</name>
    <name type="synonym">Endomycopsis monosporus</name>
    <dbReference type="NCBI Taxonomy" id="43982"/>
    <lineage>
        <taxon>Eukaryota</taxon>
        <taxon>Fungi</taxon>
        <taxon>Dikarya</taxon>
        <taxon>Ascomycota</taxon>
        <taxon>Saccharomycotina</taxon>
        <taxon>Pichiomycetes</taxon>
        <taxon>Pichiales</taxon>
        <taxon>Pichiaceae</taxon>
        <taxon>Ambrosiozyma</taxon>
    </lineage>
</organism>
<evidence type="ECO:0000313" key="1">
    <source>
        <dbReference type="EMBL" id="GME85163.1"/>
    </source>
</evidence>
<proteinExistence type="predicted"/>
<accession>A0ACB5TBJ0</accession>
<comment type="caution">
    <text evidence="1">The sequence shown here is derived from an EMBL/GenBank/DDBJ whole genome shotgun (WGS) entry which is preliminary data.</text>
</comment>
<dbReference type="EMBL" id="BSXS01006169">
    <property type="protein sequence ID" value="GME85163.1"/>
    <property type="molecule type" value="Genomic_DNA"/>
</dbReference>
<evidence type="ECO:0000313" key="2">
    <source>
        <dbReference type="Proteomes" id="UP001165064"/>
    </source>
</evidence>
<protein>
    <submittedName>
        <fullName evidence="1">Unnamed protein product</fullName>
    </submittedName>
</protein>
<dbReference type="Proteomes" id="UP001165064">
    <property type="component" value="Unassembled WGS sequence"/>
</dbReference>
<name>A0ACB5TBJ0_AMBMO</name>
<reference evidence="1" key="1">
    <citation type="submission" date="2023-04" db="EMBL/GenBank/DDBJ databases">
        <title>Ambrosiozyma monospora NBRC 10751.</title>
        <authorList>
            <person name="Ichikawa N."/>
            <person name="Sato H."/>
            <person name="Tonouchi N."/>
        </authorList>
    </citation>
    <scope>NUCLEOTIDE SEQUENCE</scope>
    <source>
        <strain evidence="1">NBRC 10751</strain>
    </source>
</reference>
<gene>
    <name evidence="1" type="ORF">Amon02_000742600</name>
</gene>